<name>A0A0K3A4Z2_9XANT</name>
<dbReference type="AlphaFoldDB" id="A0A0K3A4Z2"/>
<reference evidence="1 2" key="1">
    <citation type="submission" date="2015-07" db="EMBL/GenBank/DDBJ databases">
        <authorList>
            <person name="Noorani M."/>
        </authorList>
    </citation>
    <scope>NUCLEOTIDE SEQUENCE [LARGE SCALE GENOMIC DNA]</scope>
    <source>
        <strain evidence="1">LMG728</strain>
    </source>
</reference>
<evidence type="ECO:0000313" key="2">
    <source>
        <dbReference type="Proteomes" id="UP000041247"/>
    </source>
</evidence>
<protein>
    <submittedName>
        <fullName evidence="1">Uncharacterized protein</fullName>
    </submittedName>
</protein>
<dbReference type="EMBL" id="CXOK01000142">
    <property type="protein sequence ID" value="CTP93241.1"/>
    <property type="molecule type" value="Genomic_DNA"/>
</dbReference>
<accession>A0A0K3A4Z2</accession>
<proteinExistence type="predicted"/>
<evidence type="ECO:0000313" key="1">
    <source>
        <dbReference type="EMBL" id="CTP93241.1"/>
    </source>
</evidence>
<dbReference type="Proteomes" id="UP000041247">
    <property type="component" value="Unassembled WGS sequence"/>
</dbReference>
<organism evidence="1 2">
    <name type="scientific">Xanthomonas graminis pv. poae</name>
    <dbReference type="NCBI Taxonomy" id="227946"/>
    <lineage>
        <taxon>Bacteria</taxon>
        <taxon>Pseudomonadati</taxon>
        <taxon>Pseudomonadota</taxon>
        <taxon>Gammaproteobacteria</taxon>
        <taxon>Lysobacterales</taxon>
        <taxon>Lysobacteraceae</taxon>
        <taxon>Xanthomonas</taxon>
        <taxon>Xanthomonas translucens group</taxon>
        <taxon>Xanthomonas graminis</taxon>
    </lineage>
</organism>
<sequence>MRKTFADDGCDDCEGRKTDYALLQFADIDADGSVDTAL</sequence>
<gene>
    <name evidence="1" type="ORF">XTPLMG728_3609</name>
</gene>